<dbReference type="Proteomes" id="UP000007939">
    <property type="component" value="Chromosome"/>
</dbReference>
<dbReference type="EC" id="1.8.1.9" evidence="7"/>
<dbReference type="HOGENOM" id="CLU_031864_5_3_12"/>
<dbReference type="NCBIfam" id="TIGR01292">
    <property type="entry name" value="TRX_reduct"/>
    <property type="match status" value="1"/>
</dbReference>
<comment type="similarity">
    <text evidence="1 7">Belongs to the class-II pyridine nucleotide-disulfide oxidoreductase family.</text>
</comment>
<evidence type="ECO:0000313" key="11">
    <source>
        <dbReference type="Proteomes" id="UP000007939"/>
    </source>
</evidence>
<keyword evidence="11" id="KW-1185">Reference proteome</keyword>
<dbReference type="GO" id="GO:0019430">
    <property type="term" value="P:removal of superoxide radicals"/>
    <property type="evidence" value="ECO:0007669"/>
    <property type="project" value="UniProtKB-UniRule"/>
</dbReference>
<feature type="domain" description="FAD/NAD(P)-binding" evidence="9">
    <location>
        <begin position="8"/>
        <end position="293"/>
    </location>
</feature>
<evidence type="ECO:0000256" key="1">
    <source>
        <dbReference type="ARBA" id="ARBA00009333"/>
    </source>
</evidence>
<dbReference type="Gene3D" id="3.50.50.60">
    <property type="entry name" value="FAD/NAD(P)-binding domain"/>
    <property type="match status" value="2"/>
</dbReference>
<dbReference type="InterPro" id="IPR050097">
    <property type="entry name" value="Ferredoxin-NADP_redctase_2"/>
</dbReference>
<proteinExistence type="inferred from homology"/>
<dbReference type="SUPFAM" id="SSF51905">
    <property type="entry name" value="FAD/NAD(P)-binding domain"/>
    <property type="match status" value="1"/>
</dbReference>
<dbReference type="EMBL" id="CP002659">
    <property type="protein sequence ID" value="AEC02158.1"/>
    <property type="molecule type" value="Genomic_DNA"/>
</dbReference>
<dbReference type="Pfam" id="PF07992">
    <property type="entry name" value="Pyr_redox_2"/>
    <property type="match status" value="1"/>
</dbReference>
<dbReference type="InterPro" id="IPR008255">
    <property type="entry name" value="Pyr_nucl-diS_OxRdtase_2_AS"/>
</dbReference>
<keyword evidence="4 7" id="KW-0560">Oxidoreductase</keyword>
<dbReference type="InterPro" id="IPR023753">
    <property type="entry name" value="FAD/NAD-binding_dom"/>
</dbReference>
<evidence type="ECO:0000313" key="10">
    <source>
        <dbReference type="EMBL" id="AEC02158.1"/>
    </source>
</evidence>
<accession>F4GIM4</accession>
<dbReference type="InterPro" id="IPR036188">
    <property type="entry name" value="FAD/NAD-bd_sf"/>
</dbReference>
<dbReference type="eggNOG" id="COG0492">
    <property type="taxonomic scope" value="Bacteria"/>
</dbReference>
<keyword evidence="8" id="KW-0521">NADP</keyword>
<reference evidence="11" key="1">
    <citation type="submission" date="2011-04" db="EMBL/GenBank/DDBJ databases">
        <title>The complete genome of Spirochaeta coccoides DSM 17374.</title>
        <authorList>
            <person name="Lucas S."/>
            <person name="Copeland A."/>
            <person name="Lapidus A."/>
            <person name="Bruce D."/>
            <person name="Goodwin L."/>
            <person name="Pitluck S."/>
            <person name="Peters L."/>
            <person name="Kyrpides N."/>
            <person name="Mavromatis K."/>
            <person name="Pagani I."/>
            <person name="Ivanova N."/>
            <person name="Ovchinnikova G."/>
            <person name="Lu M."/>
            <person name="Detter J.C."/>
            <person name="Tapia R."/>
            <person name="Han C."/>
            <person name="Land M."/>
            <person name="Hauser L."/>
            <person name="Markowitz V."/>
            <person name="Cheng J.-F."/>
            <person name="Hugenholtz P."/>
            <person name="Woyke T."/>
            <person name="Wu D."/>
            <person name="Spring S."/>
            <person name="Schroeder M."/>
            <person name="Brambilla E."/>
            <person name="Klenk H.-P."/>
            <person name="Eisen J.A."/>
        </authorList>
    </citation>
    <scope>NUCLEOTIDE SEQUENCE [LARGE SCALE GENOMIC DNA]</scope>
    <source>
        <strain evidence="11">ATCC BAA-1237 / DSM 17374 / SPN1</strain>
    </source>
</reference>
<dbReference type="PRINTS" id="PR00368">
    <property type="entry name" value="FADPNR"/>
</dbReference>
<evidence type="ECO:0000256" key="5">
    <source>
        <dbReference type="ARBA" id="ARBA00023157"/>
    </source>
</evidence>
<gene>
    <name evidence="10" type="ordered locus">Spico_0934</name>
</gene>
<keyword evidence="3 7" id="KW-0274">FAD</keyword>
<dbReference type="RefSeq" id="WP_013739554.1">
    <property type="nucleotide sequence ID" value="NC_015436.1"/>
</dbReference>
<dbReference type="PROSITE" id="PS00573">
    <property type="entry name" value="PYRIDINE_REDOX_2"/>
    <property type="match status" value="1"/>
</dbReference>
<dbReference type="OrthoDB" id="9806179at2"/>
<evidence type="ECO:0000256" key="6">
    <source>
        <dbReference type="ARBA" id="ARBA00023284"/>
    </source>
</evidence>
<comment type="subunit">
    <text evidence="7">Homodimer.</text>
</comment>
<keyword evidence="5" id="KW-1015">Disulfide bond</keyword>
<dbReference type="KEGG" id="scc:Spico_0934"/>
<dbReference type="GO" id="GO:0005737">
    <property type="term" value="C:cytoplasm"/>
    <property type="evidence" value="ECO:0007669"/>
    <property type="project" value="InterPro"/>
</dbReference>
<dbReference type="PANTHER" id="PTHR48105">
    <property type="entry name" value="THIOREDOXIN REDUCTASE 1-RELATED-RELATED"/>
    <property type="match status" value="1"/>
</dbReference>
<evidence type="ECO:0000256" key="2">
    <source>
        <dbReference type="ARBA" id="ARBA00022630"/>
    </source>
</evidence>
<dbReference type="GO" id="GO:0004791">
    <property type="term" value="F:thioredoxin-disulfide reductase (NADPH) activity"/>
    <property type="evidence" value="ECO:0007669"/>
    <property type="project" value="UniProtKB-UniRule"/>
</dbReference>
<evidence type="ECO:0000259" key="9">
    <source>
        <dbReference type="Pfam" id="PF07992"/>
    </source>
</evidence>
<name>F4GIM4_PARC1</name>
<comment type="catalytic activity">
    <reaction evidence="7">
        <text>[thioredoxin]-dithiol + NADP(+) = [thioredoxin]-disulfide + NADPH + H(+)</text>
        <dbReference type="Rhea" id="RHEA:20345"/>
        <dbReference type="Rhea" id="RHEA-COMP:10698"/>
        <dbReference type="Rhea" id="RHEA-COMP:10700"/>
        <dbReference type="ChEBI" id="CHEBI:15378"/>
        <dbReference type="ChEBI" id="CHEBI:29950"/>
        <dbReference type="ChEBI" id="CHEBI:50058"/>
        <dbReference type="ChEBI" id="CHEBI:57783"/>
        <dbReference type="ChEBI" id="CHEBI:58349"/>
        <dbReference type="EC" id="1.8.1.9"/>
    </reaction>
</comment>
<dbReference type="AlphaFoldDB" id="F4GIM4"/>
<evidence type="ECO:0000256" key="4">
    <source>
        <dbReference type="ARBA" id="ARBA00023002"/>
    </source>
</evidence>
<reference evidence="10 11" key="2">
    <citation type="journal article" date="2012" name="Stand. Genomic Sci.">
        <title>Complete genome sequence of the termite hindgut bacterium Spirochaeta coccoides type strain (SPN1(T)), reclassification in the genus Sphaerochaeta as Sphaerochaeta coccoides comb. nov. and emendations of the family Spirochaetaceae and the genus Sphaerochaeta.</title>
        <authorList>
            <person name="Abt B."/>
            <person name="Han C."/>
            <person name="Scheuner C."/>
            <person name="Lu M."/>
            <person name="Lapidus A."/>
            <person name="Nolan M."/>
            <person name="Lucas S."/>
            <person name="Hammon N."/>
            <person name="Deshpande S."/>
            <person name="Cheng J.F."/>
            <person name="Tapia R."/>
            <person name="Goodwin L.A."/>
            <person name="Pitluck S."/>
            <person name="Liolios K."/>
            <person name="Pagani I."/>
            <person name="Ivanova N."/>
            <person name="Mavromatis K."/>
            <person name="Mikhailova N."/>
            <person name="Huntemann M."/>
            <person name="Pati A."/>
            <person name="Chen A."/>
            <person name="Palaniappan K."/>
            <person name="Land M."/>
            <person name="Hauser L."/>
            <person name="Brambilla E.M."/>
            <person name="Rohde M."/>
            <person name="Spring S."/>
            <person name="Gronow S."/>
            <person name="Goker M."/>
            <person name="Woyke T."/>
            <person name="Bristow J."/>
            <person name="Eisen J.A."/>
            <person name="Markowitz V."/>
            <person name="Hugenholtz P."/>
            <person name="Kyrpides N.C."/>
            <person name="Klenk H.P."/>
            <person name="Detter J.C."/>
        </authorList>
    </citation>
    <scope>NUCLEOTIDE SEQUENCE [LARGE SCALE GENOMIC DNA]</scope>
    <source>
        <strain evidence="11">ATCC BAA-1237 / DSM 17374 / SPN1</strain>
    </source>
</reference>
<dbReference type="PRINTS" id="PR00469">
    <property type="entry name" value="PNDRDTASEII"/>
</dbReference>
<dbReference type="InterPro" id="IPR005982">
    <property type="entry name" value="Thioredox_Rdtase"/>
</dbReference>
<dbReference type="STRING" id="760011.Spico_0934"/>
<organism evidence="10 11">
    <name type="scientific">Parasphaerochaeta coccoides (strain ATCC BAA-1237 / DSM 17374 / SPN1)</name>
    <name type="common">Sphaerochaeta coccoides</name>
    <dbReference type="NCBI Taxonomy" id="760011"/>
    <lineage>
        <taxon>Bacteria</taxon>
        <taxon>Pseudomonadati</taxon>
        <taxon>Spirochaetota</taxon>
        <taxon>Spirochaetia</taxon>
        <taxon>Spirochaetales</taxon>
        <taxon>Sphaerochaetaceae</taxon>
        <taxon>Parasphaerochaeta</taxon>
    </lineage>
</organism>
<keyword evidence="6 7" id="KW-0676">Redox-active center</keyword>
<sequence length="313" mass="33765">MGTEKTRDIIVIGGGAAGLSAAQYAARAGRSVVVIEEMAAGGQITTVDQVENYPGQAGALSGFELGELFEKQAVRFGAEVLYSTVNSLSKKDERFYVETQDGTWSAPAVILATGAKHRVLGTPGEDTFTGRGVSYCATCDGPFFRGRKILVIGGGDSALTEALFLAKLTDKVVLIHRKDRFRAQQNLVDMVTASPHIEVRYSHVVEKMNGDTKLTSVTFRDSSTGKVYEEPFDAVFIFVGIIPRTDLVPGVEKDDSGYIITNEKMETSMRGLYAAGDVRNTTFRQVITAASDGAVAAHWASEYIDEVNGHSYP</sequence>
<evidence type="ECO:0000256" key="7">
    <source>
        <dbReference type="RuleBase" id="RU003880"/>
    </source>
</evidence>
<comment type="cofactor">
    <cofactor evidence="8">
        <name>FAD</name>
        <dbReference type="ChEBI" id="CHEBI:57692"/>
    </cofactor>
    <text evidence="8">Binds 1 FAD per subunit.</text>
</comment>
<protein>
    <recommendedName>
        <fullName evidence="7">Thioredoxin reductase</fullName>
        <ecNumber evidence="7">1.8.1.9</ecNumber>
    </recommendedName>
</protein>
<evidence type="ECO:0000256" key="3">
    <source>
        <dbReference type="ARBA" id="ARBA00022827"/>
    </source>
</evidence>
<keyword evidence="2 7" id="KW-0285">Flavoprotein</keyword>
<evidence type="ECO:0000256" key="8">
    <source>
        <dbReference type="RuleBase" id="RU003881"/>
    </source>
</evidence>